<organism evidence="2 3">
    <name type="scientific">Hypholoma sublateritium (strain FD-334 SS-4)</name>
    <dbReference type="NCBI Taxonomy" id="945553"/>
    <lineage>
        <taxon>Eukaryota</taxon>
        <taxon>Fungi</taxon>
        <taxon>Dikarya</taxon>
        <taxon>Basidiomycota</taxon>
        <taxon>Agaricomycotina</taxon>
        <taxon>Agaricomycetes</taxon>
        <taxon>Agaricomycetidae</taxon>
        <taxon>Agaricales</taxon>
        <taxon>Agaricineae</taxon>
        <taxon>Strophariaceae</taxon>
        <taxon>Hypholoma</taxon>
    </lineage>
</organism>
<sequence length="219" mass="25103">MLLHLVIMHHLYCTCHQVAAFICCISAQISCHAVSAHQTPEKHVHHCTHCLRPPNTLVPWYSCLGTMQCLMSGKHSKGFISPPNQLVPALQDTSAKHLCASASTEIHKHVTSSMQHKDTFYCMLKRLHQPPHTEIHRLPNAFAVLIFKCTPFPRRLTPMFLLYRYTHDLFHLSSTLASESCRIRFIKRLYGRTTRDGTCTLCRAKCTAWDQSLQNSRRQ</sequence>
<feature type="signal peptide" evidence="1">
    <location>
        <begin position="1"/>
        <end position="20"/>
    </location>
</feature>
<proteinExistence type="predicted"/>
<protein>
    <recommendedName>
        <fullName evidence="4">Secreted protein</fullName>
    </recommendedName>
</protein>
<evidence type="ECO:0000313" key="3">
    <source>
        <dbReference type="Proteomes" id="UP000054270"/>
    </source>
</evidence>
<dbReference type="Proteomes" id="UP000054270">
    <property type="component" value="Unassembled WGS sequence"/>
</dbReference>
<dbReference type="AlphaFoldDB" id="A0A0D2L800"/>
<feature type="chain" id="PRO_5002257624" description="Secreted protein" evidence="1">
    <location>
        <begin position="21"/>
        <end position="219"/>
    </location>
</feature>
<keyword evidence="3" id="KW-1185">Reference proteome</keyword>
<accession>A0A0D2L800</accession>
<gene>
    <name evidence="2" type="ORF">HYPSUDRAFT_54485</name>
</gene>
<reference evidence="3" key="1">
    <citation type="submission" date="2014-04" db="EMBL/GenBank/DDBJ databases">
        <title>Evolutionary Origins and Diversification of the Mycorrhizal Mutualists.</title>
        <authorList>
            <consortium name="DOE Joint Genome Institute"/>
            <consortium name="Mycorrhizal Genomics Consortium"/>
            <person name="Kohler A."/>
            <person name="Kuo A."/>
            <person name="Nagy L.G."/>
            <person name="Floudas D."/>
            <person name="Copeland A."/>
            <person name="Barry K.W."/>
            <person name="Cichocki N."/>
            <person name="Veneault-Fourrey C."/>
            <person name="LaButti K."/>
            <person name="Lindquist E.A."/>
            <person name="Lipzen A."/>
            <person name="Lundell T."/>
            <person name="Morin E."/>
            <person name="Murat C."/>
            <person name="Riley R."/>
            <person name="Ohm R."/>
            <person name="Sun H."/>
            <person name="Tunlid A."/>
            <person name="Henrissat B."/>
            <person name="Grigoriev I.V."/>
            <person name="Hibbett D.S."/>
            <person name="Martin F."/>
        </authorList>
    </citation>
    <scope>NUCLEOTIDE SEQUENCE [LARGE SCALE GENOMIC DNA]</scope>
    <source>
        <strain evidence="3">FD-334 SS-4</strain>
    </source>
</reference>
<dbReference type="EMBL" id="KN817544">
    <property type="protein sequence ID" value="KJA23312.1"/>
    <property type="molecule type" value="Genomic_DNA"/>
</dbReference>
<name>A0A0D2L800_HYPSF</name>
<keyword evidence="1" id="KW-0732">Signal</keyword>
<evidence type="ECO:0000256" key="1">
    <source>
        <dbReference type="SAM" id="SignalP"/>
    </source>
</evidence>
<evidence type="ECO:0008006" key="4">
    <source>
        <dbReference type="Google" id="ProtNLM"/>
    </source>
</evidence>
<evidence type="ECO:0000313" key="2">
    <source>
        <dbReference type="EMBL" id="KJA23312.1"/>
    </source>
</evidence>